<evidence type="ECO:0000313" key="9">
    <source>
        <dbReference type="Proteomes" id="UP000799440"/>
    </source>
</evidence>
<keyword evidence="2 6" id="KW-0812">Transmembrane</keyword>
<evidence type="ECO:0000256" key="5">
    <source>
        <dbReference type="ARBA" id="ARBA00038359"/>
    </source>
</evidence>
<dbReference type="Proteomes" id="UP000799440">
    <property type="component" value="Unassembled WGS sequence"/>
</dbReference>
<keyword evidence="9" id="KW-1185">Reference proteome</keyword>
<dbReference type="Pfam" id="PF20684">
    <property type="entry name" value="Fung_rhodopsin"/>
    <property type="match status" value="1"/>
</dbReference>
<gene>
    <name evidence="8" type="ORF">M011DRAFT_259545</name>
</gene>
<feature type="transmembrane region" description="Helical" evidence="6">
    <location>
        <begin position="52"/>
        <end position="74"/>
    </location>
</feature>
<name>A0A6A6UY75_9PLEO</name>
<evidence type="ECO:0000256" key="1">
    <source>
        <dbReference type="ARBA" id="ARBA00004141"/>
    </source>
</evidence>
<dbReference type="GO" id="GO:0016020">
    <property type="term" value="C:membrane"/>
    <property type="evidence" value="ECO:0007669"/>
    <property type="project" value="UniProtKB-SubCell"/>
</dbReference>
<evidence type="ECO:0000256" key="4">
    <source>
        <dbReference type="ARBA" id="ARBA00023136"/>
    </source>
</evidence>
<evidence type="ECO:0000256" key="3">
    <source>
        <dbReference type="ARBA" id="ARBA00022989"/>
    </source>
</evidence>
<dbReference type="InterPro" id="IPR052337">
    <property type="entry name" value="SAT4-like"/>
</dbReference>
<dbReference type="InterPro" id="IPR049326">
    <property type="entry name" value="Rhodopsin_dom_fungi"/>
</dbReference>
<keyword evidence="4 6" id="KW-0472">Membrane</keyword>
<reference evidence="8" key="1">
    <citation type="journal article" date="2020" name="Stud. Mycol.">
        <title>101 Dothideomycetes genomes: a test case for predicting lifestyles and emergence of pathogens.</title>
        <authorList>
            <person name="Haridas S."/>
            <person name="Albert R."/>
            <person name="Binder M."/>
            <person name="Bloem J."/>
            <person name="Labutti K."/>
            <person name="Salamov A."/>
            <person name="Andreopoulos B."/>
            <person name="Baker S."/>
            <person name="Barry K."/>
            <person name="Bills G."/>
            <person name="Bluhm B."/>
            <person name="Cannon C."/>
            <person name="Castanera R."/>
            <person name="Culley D."/>
            <person name="Daum C."/>
            <person name="Ezra D."/>
            <person name="Gonzalez J."/>
            <person name="Henrissat B."/>
            <person name="Kuo A."/>
            <person name="Liang C."/>
            <person name="Lipzen A."/>
            <person name="Lutzoni F."/>
            <person name="Magnuson J."/>
            <person name="Mondo S."/>
            <person name="Nolan M."/>
            <person name="Ohm R."/>
            <person name="Pangilinan J."/>
            <person name="Park H.-J."/>
            <person name="Ramirez L."/>
            <person name="Alfaro M."/>
            <person name="Sun H."/>
            <person name="Tritt A."/>
            <person name="Yoshinaga Y."/>
            <person name="Zwiers L.-H."/>
            <person name="Turgeon B."/>
            <person name="Goodwin S."/>
            <person name="Spatafora J."/>
            <person name="Crous P."/>
            <person name="Grigoriev I."/>
        </authorList>
    </citation>
    <scope>NUCLEOTIDE SEQUENCE</scope>
    <source>
        <strain evidence="8">CBS 119925</strain>
    </source>
</reference>
<sequence length="313" mass="35491">MWDVPIDLYNRAALIQFLSEGAFLLSICCTKISVLLFFKRLEPTCTVTLKRIIWGVIAFTAAYTFALLLAQIFLCQHTASYWNIPRPDRPIERTCGDQDAIYILQGSLDVFSTVYSILIPCLVLRRIPLAMFQRYGLRAVAGTSVFVLGAAIARAVFLFYLTHSVSGDSTWNGFNVFVSEQLECQLAIILASAPFLQRFAPQYSGQPLPALQHTKDHSGSVVSRVSSSLSSRRWRFPFGRKHQKTEISQPLPQPAQIPEWEFETFDISQRPQSPTQNALSYDRYLAGMYGPPAPPKDSRELFEQYRREHRAVV</sequence>
<dbReference type="PANTHER" id="PTHR33048">
    <property type="entry name" value="PTH11-LIKE INTEGRAL MEMBRANE PROTEIN (AFU_ORTHOLOGUE AFUA_5G11245)"/>
    <property type="match status" value="1"/>
</dbReference>
<feature type="transmembrane region" description="Helical" evidence="6">
    <location>
        <begin position="100"/>
        <end position="123"/>
    </location>
</feature>
<comment type="similarity">
    <text evidence="5">Belongs to the SAT4 family.</text>
</comment>
<organism evidence="8 9">
    <name type="scientific">Sporormia fimetaria CBS 119925</name>
    <dbReference type="NCBI Taxonomy" id="1340428"/>
    <lineage>
        <taxon>Eukaryota</taxon>
        <taxon>Fungi</taxon>
        <taxon>Dikarya</taxon>
        <taxon>Ascomycota</taxon>
        <taxon>Pezizomycotina</taxon>
        <taxon>Dothideomycetes</taxon>
        <taxon>Pleosporomycetidae</taxon>
        <taxon>Pleosporales</taxon>
        <taxon>Sporormiaceae</taxon>
        <taxon>Sporormia</taxon>
    </lineage>
</organism>
<feature type="domain" description="Rhodopsin" evidence="7">
    <location>
        <begin position="2"/>
        <end position="198"/>
    </location>
</feature>
<comment type="subcellular location">
    <subcellularLocation>
        <location evidence="1">Membrane</location>
        <topology evidence="1">Multi-pass membrane protein</topology>
    </subcellularLocation>
</comment>
<dbReference type="AlphaFoldDB" id="A0A6A6UY75"/>
<keyword evidence="3 6" id="KW-1133">Transmembrane helix</keyword>
<protein>
    <recommendedName>
        <fullName evidence="7">Rhodopsin domain-containing protein</fullName>
    </recommendedName>
</protein>
<feature type="transmembrane region" description="Helical" evidence="6">
    <location>
        <begin position="12"/>
        <end position="38"/>
    </location>
</feature>
<dbReference type="OrthoDB" id="4525788at2759"/>
<dbReference type="PANTHER" id="PTHR33048:SF47">
    <property type="entry name" value="INTEGRAL MEMBRANE PROTEIN-RELATED"/>
    <property type="match status" value="1"/>
</dbReference>
<evidence type="ECO:0000256" key="6">
    <source>
        <dbReference type="SAM" id="Phobius"/>
    </source>
</evidence>
<feature type="transmembrane region" description="Helical" evidence="6">
    <location>
        <begin position="135"/>
        <end position="161"/>
    </location>
</feature>
<evidence type="ECO:0000256" key="2">
    <source>
        <dbReference type="ARBA" id="ARBA00022692"/>
    </source>
</evidence>
<accession>A0A6A6UY75</accession>
<evidence type="ECO:0000313" key="8">
    <source>
        <dbReference type="EMBL" id="KAF2742699.1"/>
    </source>
</evidence>
<evidence type="ECO:0000259" key="7">
    <source>
        <dbReference type="Pfam" id="PF20684"/>
    </source>
</evidence>
<dbReference type="EMBL" id="MU006605">
    <property type="protein sequence ID" value="KAF2742699.1"/>
    <property type="molecule type" value="Genomic_DNA"/>
</dbReference>
<proteinExistence type="inferred from homology"/>